<keyword evidence="1" id="KW-0472">Membrane</keyword>
<dbReference type="InterPro" id="IPR007404">
    <property type="entry name" value="YdjM-like"/>
</dbReference>
<organism evidence="2 3">
    <name type="scientific">Methanothermobacter thermautotrophicus</name>
    <name type="common">Methanobacterium thermoformicicum</name>
    <dbReference type="NCBI Taxonomy" id="145262"/>
    <lineage>
        <taxon>Archaea</taxon>
        <taxon>Methanobacteriati</taxon>
        <taxon>Methanobacteriota</taxon>
        <taxon>Methanomada group</taxon>
        <taxon>Methanobacteria</taxon>
        <taxon>Methanobacteriales</taxon>
        <taxon>Methanobacteriaceae</taxon>
        <taxon>Methanothermobacter</taxon>
    </lineage>
</organism>
<evidence type="ECO:0000313" key="3">
    <source>
        <dbReference type="Proteomes" id="UP000646659"/>
    </source>
</evidence>
<proteinExistence type="predicted"/>
<feature type="transmembrane region" description="Helical" evidence="1">
    <location>
        <begin position="93"/>
        <end position="117"/>
    </location>
</feature>
<gene>
    <name evidence="2" type="ORF">DNK57_01575</name>
</gene>
<evidence type="ECO:0000313" key="2">
    <source>
        <dbReference type="EMBL" id="MBE2899519.1"/>
    </source>
</evidence>
<protein>
    <recommendedName>
        <fullName evidence="4">Metal-dependent hydrolase</fullName>
    </recommendedName>
</protein>
<name>A0A842YJP5_METTF</name>
<feature type="transmembrane region" description="Helical" evidence="1">
    <location>
        <begin position="21"/>
        <end position="39"/>
    </location>
</feature>
<reference evidence="2" key="1">
    <citation type="submission" date="2018-06" db="EMBL/GenBank/DDBJ databases">
        <title>Draft genome sequence of Methanothermobacter thermautotrophicus Strain WHS, a thermophilic, hydrogenotrophic methanogen isolated from Washburn Hot Springs in Yellowstone National Park, USA.</title>
        <authorList>
            <person name="Mckay L.J."/>
            <person name="Klingelsmith K."/>
            <person name="Inskeep W.P."/>
            <person name="Fields M.W."/>
        </authorList>
    </citation>
    <scope>NUCLEOTIDE SEQUENCE</scope>
    <source>
        <strain evidence="2">WHS</strain>
    </source>
</reference>
<dbReference type="Pfam" id="PF04307">
    <property type="entry name" value="YdjM"/>
    <property type="match status" value="1"/>
</dbReference>
<sequence>MVRPHSLQDNQLHRKVKQVKLRTHITAAVVLFLLINILYPVTSIIRGALLAGVAGTLPDLLDYLTGRHRGIGHTLLILPPLLLYALKSPDNGIPLLAGITSHLIMDLFTVHGCPLLYPLKDTPYHCLQRKKRIRTGTAGEWALLSFLIAAMVVASLVSVGALDDAIHPQPRNSSREEQCRTMTVEIRVDADRDVNVTSYHTNGSESILVDFRDD</sequence>
<evidence type="ECO:0008006" key="4">
    <source>
        <dbReference type="Google" id="ProtNLM"/>
    </source>
</evidence>
<evidence type="ECO:0000256" key="1">
    <source>
        <dbReference type="SAM" id="Phobius"/>
    </source>
</evidence>
<feature type="transmembrane region" description="Helical" evidence="1">
    <location>
        <begin position="138"/>
        <end position="162"/>
    </location>
</feature>
<keyword evidence="1" id="KW-0812">Transmembrane</keyword>
<dbReference type="EMBL" id="QKOF01000003">
    <property type="protein sequence ID" value="MBE2899519.1"/>
    <property type="molecule type" value="Genomic_DNA"/>
</dbReference>
<dbReference type="Proteomes" id="UP000646659">
    <property type="component" value="Unassembled WGS sequence"/>
</dbReference>
<dbReference type="AlphaFoldDB" id="A0A842YJP5"/>
<comment type="caution">
    <text evidence="2">The sequence shown here is derived from an EMBL/GenBank/DDBJ whole genome shotgun (WGS) entry which is preliminary data.</text>
</comment>
<accession>A0A842YJP5</accession>
<keyword evidence="1" id="KW-1133">Transmembrane helix</keyword>